<protein>
    <submittedName>
        <fullName evidence="2">Uncharacterized protein</fullName>
    </submittedName>
</protein>
<dbReference type="AlphaFoldDB" id="A0A915I2R7"/>
<organism evidence="1 2">
    <name type="scientific">Romanomermis culicivorax</name>
    <name type="common">Nematode worm</name>
    <dbReference type="NCBI Taxonomy" id="13658"/>
    <lineage>
        <taxon>Eukaryota</taxon>
        <taxon>Metazoa</taxon>
        <taxon>Ecdysozoa</taxon>
        <taxon>Nematoda</taxon>
        <taxon>Enoplea</taxon>
        <taxon>Dorylaimia</taxon>
        <taxon>Mermithida</taxon>
        <taxon>Mermithoidea</taxon>
        <taxon>Mermithidae</taxon>
        <taxon>Romanomermis</taxon>
    </lineage>
</organism>
<accession>A0A915I2R7</accession>
<evidence type="ECO:0000313" key="1">
    <source>
        <dbReference type="Proteomes" id="UP000887565"/>
    </source>
</evidence>
<dbReference type="WBParaSite" id="nRc.2.0.1.t08130-RA">
    <property type="protein sequence ID" value="nRc.2.0.1.t08130-RA"/>
    <property type="gene ID" value="nRc.2.0.1.g08130"/>
</dbReference>
<evidence type="ECO:0000313" key="2">
    <source>
        <dbReference type="WBParaSite" id="nRc.2.0.1.t08130-RA"/>
    </source>
</evidence>
<sequence>MLNKIKRATVPMLLENFDLSKFSKFQESLLKKGTINDPFNLGSKVYVNLVHSGLPNSAHLEQIIQALQHLNDGHDSPSCDAWKNTFI</sequence>
<reference evidence="2" key="1">
    <citation type="submission" date="2022-11" db="UniProtKB">
        <authorList>
            <consortium name="WormBaseParasite"/>
        </authorList>
    </citation>
    <scope>IDENTIFICATION</scope>
</reference>
<proteinExistence type="predicted"/>
<name>A0A915I2R7_ROMCU</name>
<dbReference type="Proteomes" id="UP000887565">
    <property type="component" value="Unplaced"/>
</dbReference>
<keyword evidence="1" id="KW-1185">Reference proteome</keyword>